<dbReference type="PROSITE" id="PS51257">
    <property type="entry name" value="PROKAR_LIPOPROTEIN"/>
    <property type="match status" value="1"/>
</dbReference>
<protein>
    <recommendedName>
        <fullName evidence="2">Lipoprotein</fullName>
    </recommendedName>
</protein>
<evidence type="ECO:0008006" key="2">
    <source>
        <dbReference type="Google" id="ProtNLM"/>
    </source>
</evidence>
<accession>A0A0F9I696</accession>
<proteinExistence type="predicted"/>
<comment type="caution">
    <text evidence="1">The sequence shown here is derived from an EMBL/GenBank/DDBJ whole genome shotgun (WGS) entry which is preliminary data.</text>
</comment>
<name>A0A0F9I696_9ZZZZ</name>
<dbReference type="AlphaFoldDB" id="A0A0F9I696"/>
<evidence type="ECO:0000313" key="1">
    <source>
        <dbReference type="EMBL" id="KKL82952.1"/>
    </source>
</evidence>
<organism evidence="1">
    <name type="scientific">marine sediment metagenome</name>
    <dbReference type="NCBI Taxonomy" id="412755"/>
    <lineage>
        <taxon>unclassified sequences</taxon>
        <taxon>metagenomes</taxon>
        <taxon>ecological metagenomes</taxon>
    </lineage>
</organism>
<sequence length="187" mass="20944">MPSVLRKQVTMKRQVLDLGITGVMLLILMAGCASHQVMGPVIEDDPQMEIKMADFPLSLIVPDDFKVTDRKDPEQLIKKGIEQSEKGRHGYAAEFFIMAASTPSPENRLKTSALFAAANEYLRIGKLHAFIQVMAEINENLDKFARVSLSDQEATLMAFYELSQGGAYRSGLHPEATREIFEQPREE</sequence>
<gene>
    <name evidence="1" type="ORF">LCGC14_1979650</name>
</gene>
<reference evidence="1" key="1">
    <citation type="journal article" date="2015" name="Nature">
        <title>Complex archaea that bridge the gap between prokaryotes and eukaryotes.</title>
        <authorList>
            <person name="Spang A."/>
            <person name="Saw J.H."/>
            <person name="Jorgensen S.L."/>
            <person name="Zaremba-Niedzwiedzka K."/>
            <person name="Martijn J."/>
            <person name="Lind A.E."/>
            <person name="van Eijk R."/>
            <person name="Schleper C."/>
            <person name="Guy L."/>
            <person name="Ettema T.J."/>
        </authorList>
    </citation>
    <scope>NUCLEOTIDE SEQUENCE</scope>
</reference>
<dbReference type="EMBL" id="LAZR01022127">
    <property type="protein sequence ID" value="KKL82952.1"/>
    <property type="molecule type" value="Genomic_DNA"/>
</dbReference>